<keyword evidence="3" id="KW-1185">Reference proteome</keyword>
<reference evidence="2 3" key="1">
    <citation type="submission" date="2020-07" db="EMBL/GenBank/DDBJ databases">
        <title>Sequencing the genomes of 1000 actinobacteria strains.</title>
        <authorList>
            <person name="Klenk H.-P."/>
        </authorList>
    </citation>
    <scope>NUCLEOTIDE SEQUENCE [LARGE SCALE GENOMIC DNA]</scope>
    <source>
        <strain evidence="2 3">DSM 22083</strain>
    </source>
</reference>
<dbReference type="InterPro" id="IPR036754">
    <property type="entry name" value="YbaK/aa-tRNA-synt-asso_dom_sf"/>
</dbReference>
<organism evidence="2 3">
    <name type="scientific">Microlunatus parietis</name>
    <dbReference type="NCBI Taxonomy" id="682979"/>
    <lineage>
        <taxon>Bacteria</taxon>
        <taxon>Bacillati</taxon>
        <taxon>Actinomycetota</taxon>
        <taxon>Actinomycetes</taxon>
        <taxon>Propionibacteriales</taxon>
        <taxon>Propionibacteriaceae</taxon>
        <taxon>Microlunatus</taxon>
    </lineage>
</organism>
<comment type="caution">
    <text evidence="2">The sequence shown here is derived from an EMBL/GenBank/DDBJ whole genome shotgun (WGS) entry which is preliminary data.</text>
</comment>
<dbReference type="GO" id="GO:0002161">
    <property type="term" value="F:aminoacyl-tRNA deacylase activity"/>
    <property type="evidence" value="ECO:0007669"/>
    <property type="project" value="InterPro"/>
</dbReference>
<dbReference type="PANTHER" id="PTHR30411">
    <property type="entry name" value="CYTOPLASMIC PROTEIN"/>
    <property type="match status" value="1"/>
</dbReference>
<dbReference type="CDD" id="cd04333">
    <property type="entry name" value="ProX_deacylase"/>
    <property type="match status" value="1"/>
</dbReference>
<dbReference type="PANTHER" id="PTHR30411:SF1">
    <property type="entry name" value="CYTOPLASMIC PROTEIN"/>
    <property type="match status" value="1"/>
</dbReference>
<dbReference type="Proteomes" id="UP000569914">
    <property type="component" value="Unassembled WGS sequence"/>
</dbReference>
<protein>
    <submittedName>
        <fullName evidence="2">Prolyl-tRNA editing enzyme YbaK/EbsC (Cys-tRNA(Pro) deacylase)</fullName>
    </submittedName>
</protein>
<evidence type="ECO:0000313" key="3">
    <source>
        <dbReference type="Proteomes" id="UP000569914"/>
    </source>
</evidence>
<name>A0A7Y9L7Z9_9ACTN</name>
<gene>
    <name evidence="2" type="ORF">BKA15_001588</name>
</gene>
<dbReference type="InterPro" id="IPR007214">
    <property type="entry name" value="YbaK/aa-tRNA-synth-assoc-dom"/>
</dbReference>
<evidence type="ECO:0000313" key="2">
    <source>
        <dbReference type="EMBL" id="NYE70259.1"/>
    </source>
</evidence>
<dbReference type="AlphaFoldDB" id="A0A7Y9L7Z9"/>
<dbReference type="RefSeq" id="WP_246322290.1">
    <property type="nucleotide sequence ID" value="NZ_JACCBU010000001.1"/>
</dbReference>
<dbReference type="Pfam" id="PF04073">
    <property type="entry name" value="tRNA_edit"/>
    <property type="match status" value="1"/>
</dbReference>
<accession>A0A7Y9L7Z9</accession>
<evidence type="ECO:0000259" key="1">
    <source>
        <dbReference type="Pfam" id="PF04073"/>
    </source>
</evidence>
<proteinExistence type="predicted"/>
<dbReference type="EMBL" id="JACCBU010000001">
    <property type="protein sequence ID" value="NYE70259.1"/>
    <property type="molecule type" value="Genomic_DNA"/>
</dbReference>
<dbReference type="SUPFAM" id="SSF55826">
    <property type="entry name" value="YbaK/ProRS associated domain"/>
    <property type="match status" value="1"/>
</dbReference>
<feature type="domain" description="YbaK/aminoacyl-tRNA synthetase-associated" evidence="1">
    <location>
        <begin position="31"/>
        <end position="153"/>
    </location>
</feature>
<dbReference type="Gene3D" id="3.90.960.10">
    <property type="entry name" value="YbaK/aminoacyl-tRNA synthetase-associated domain"/>
    <property type="match status" value="1"/>
</dbReference>
<sequence>MTTLHANCVAVEAILIAENLPGRVRMLPDAATTAQLAADQLGCPVGAIANSLIFAVEPHDGGDREPILVMASGAYRVDVEKVSATVGGRLRRADADFVRAHTGQPIGGVAPVGHPARIRTVVDRNLAQYETLWTGGGIPHAVVPWTYPDLLRLTGGTEIDVS</sequence>